<keyword evidence="3" id="KW-0813">Transport</keyword>
<keyword evidence="4 9" id="KW-0812">Transmembrane</keyword>
<keyword evidence="7" id="KW-0496">Mitochondrion</keyword>
<evidence type="ECO:0000256" key="5">
    <source>
        <dbReference type="ARBA" id="ARBA00022970"/>
    </source>
</evidence>
<feature type="transmembrane region" description="Helical" evidence="9">
    <location>
        <begin position="238"/>
        <end position="259"/>
    </location>
</feature>
<dbReference type="GO" id="GO:0015075">
    <property type="term" value="F:monoatomic ion transmembrane transporter activity"/>
    <property type="evidence" value="ECO:0007669"/>
    <property type="project" value="InterPro"/>
</dbReference>
<keyword evidence="6 9" id="KW-1133">Transmembrane helix</keyword>
<comment type="similarity">
    <text evidence="2">Belongs to the sideroflexin family.</text>
</comment>
<dbReference type="InterPro" id="IPR004686">
    <property type="entry name" value="Mtc"/>
</dbReference>
<dbReference type="GO" id="GO:0006865">
    <property type="term" value="P:amino acid transport"/>
    <property type="evidence" value="ECO:0007669"/>
    <property type="project" value="UniProtKB-KW"/>
</dbReference>
<dbReference type="PANTHER" id="PTHR11153:SF6">
    <property type="entry name" value="SIDEROFLEXIN-5"/>
    <property type="match status" value="1"/>
</dbReference>
<evidence type="ECO:0000256" key="7">
    <source>
        <dbReference type="ARBA" id="ARBA00023128"/>
    </source>
</evidence>
<keyword evidence="5" id="KW-0029">Amino-acid transport</keyword>
<dbReference type="GO" id="GO:1990542">
    <property type="term" value="P:mitochondrial transmembrane transport"/>
    <property type="evidence" value="ECO:0007669"/>
    <property type="project" value="TreeGrafter"/>
</dbReference>
<organism evidence="10 11">
    <name type="scientific">Hondaea fermentalgiana</name>
    <dbReference type="NCBI Taxonomy" id="2315210"/>
    <lineage>
        <taxon>Eukaryota</taxon>
        <taxon>Sar</taxon>
        <taxon>Stramenopiles</taxon>
        <taxon>Bigyra</taxon>
        <taxon>Labyrinthulomycetes</taxon>
        <taxon>Thraustochytrida</taxon>
        <taxon>Thraustochytriidae</taxon>
        <taxon>Hondaea</taxon>
    </lineage>
</organism>
<keyword evidence="11" id="KW-1185">Reference proteome</keyword>
<proteinExistence type="inferred from homology"/>
<dbReference type="Pfam" id="PF03820">
    <property type="entry name" value="SFXNs"/>
    <property type="match status" value="1"/>
</dbReference>
<feature type="transmembrane region" description="Helical" evidence="9">
    <location>
        <begin position="184"/>
        <end position="203"/>
    </location>
</feature>
<accession>A0A2R5GA66</accession>
<dbReference type="PANTHER" id="PTHR11153">
    <property type="entry name" value="SIDEROFLEXIN"/>
    <property type="match status" value="1"/>
</dbReference>
<comment type="subcellular location">
    <subcellularLocation>
        <location evidence="1">Mitochondrion membrane</location>
        <topology evidence="1">Multi-pass membrane protein</topology>
    </subcellularLocation>
</comment>
<protein>
    <submittedName>
        <fullName evidence="10">Sideroflexin-5</fullName>
    </submittedName>
</protein>
<evidence type="ECO:0000256" key="1">
    <source>
        <dbReference type="ARBA" id="ARBA00004225"/>
    </source>
</evidence>
<keyword evidence="8 9" id="KW-0472">Membrane</keyword>
<dbReference type="OrthoDB" id="6608471at2759"/>
<gene>
    <name evidence="10" type="ORF">FCC1311_041332</name>
</gene>
<dbReference type="InParanoid" id="A0A2R5GA66"/>
<comment type="caution">
    <text evidence="10">The sequence shown here is derived from an EMBL/GenBank/DDBJ whole genome shotgun (WGS) entry which is preliminary data.</text>
</comment>
<evidence type="ECO:0000256" key="8">
    <source>
        <dbReference type="ARBA" id="ARBA00023136"/>
    </source>
</evidence>
<feature type="transmembrane region" description="Helical" evidence="9">
    <location>
        <begin position="274"/>
        <end position="296"/>
    </location>
</feature>
<evidence type="ECO:0000256" key="3">
    <source>
        <dbReference type="ARBA" id="ARBA00022448"/>
    </source>
</evidence>
<evidence type="ECO:0000313" key="10">
    <source>
        <dbReference type="EMBL" id="GBG27910.1"/>
    </source>
</evidence>
<dbReference type="GO" id="GO:0005743">
    <property type="term" value="C:mitochondrial inner membrane"/>
    <property type="evidence" value="ECO:0007669"/>
    <property type="project" value="TreeGrafter"/>
</dbReference>
<sequence length="328" mass="36263">MQAAVERLRAKNFSLEKDEFDQEVFAGRLLKFVNQVDPRTLLPKYFFGISVDEAQDMLEKFKSREVGYEQPSDDELWKARKIVRSTLHPDSGEAILPPFRMSGFVPFGTPIVVGMLLAQTPAQNVFWQWANQSHNAAVNYSNRNMSAPSSTKDIATSYTVAVSSAITVSLIMDRVVKRLRAPVLQRFVPFIAVASANILNVGFMRRMELESGITVFDEVGKELGQSVMAAKKALAETAVTRVVLPVPILVLSPLLLMATEKLIPAVKQKPGLRIAAQATLVSCCFMLGLPLSLSLFRERGTLAISDLEPELRAKCPSPQGEVYYSKGL</sequence>
<dbReference type="AlphaFoldDB" id="A0A2R5GA66"/>
<evidence type="ECO:0000256" key="6">
    <source>
        <dbReference type="ARBA" id="ARBA00022989"/>
    </source>
</evidence>
<evidence type="ECO:0000313" key="11">
    <source>
        <dbReference type="Proteomes" id="UP000241890"/>
    </source>
</evidence>
<evidence type="ECO:0000256" key="2">
    <source>
        <dbReference type="ARBA" id="ARBA00005974"/>
    </source>
</evidence>
<feature type="transmembrane region" description="Helical" evidence="9">
    <location>
        <begin position="154"/>
        <end position="172"/>
    </location>
</feature>
<evidence type="ECO:0000256" key="9">
    <source>
        <dbReference type="SAM" id="Phobius"/>
    </source>
</evidence>
<dbReference type="EMBL" id="BEYU01000037">
    <property type="protein sequence ID" value="GBG27910.1"/>
    <property type="molecule type" value="Genomic_DNA"/>
</dbReference>
<dbReference type="Proteomes" id="UP000241890">
    <property type="component" value="Unassembled WGS sequence"/>
</dbReference>
<evidence type="ECO:0000256" key="4">
    <source>
        <dbReference type="ARBA" id="ARBA00022692"/>
    </source>
</evidence>
<name>A0A2R5GA66_9STRA</name>
<reference evidence="10 11" key="1">
    <citation type="submission" date="2017-12" db="EMBL/GenBank/DDBJ databases">
        <title>Sequencing, de novo assembly and annotation of complete genome of a new Thraustochytrid species, strain FCC1311.</title>
        <authorList>
            <person name="Sedici K."/>
            <person name="Godart F."/>
            <person name="Aiese Cigliano R."/>
            <person name="Sanseverino W."/>
            <person name="Barakat M."/>
            <person name="Ortet P."/>
            <person name="Marechal E."/>
            <person name="Cagnac O."/>
            <person name="Amato A."/>
        </authorList>
    </citation>
    <scope>NUCLEOTIDE SEQUENCE [LARGE SCALE GENOMIC DNA]</scope>
</reference>